<dbReference type="RefSeq" id="WP_084200098.1">
    <property type="nucleotide sequence ID" value="NZ_BMYL01000001.1"/>
</dbReference>
<accession>A0AAP8MHG9</accession>
<keyword evidence="2" id="KW-0436">Ligase</keyword>
<dbReference type="PANTHER" id="PTHR43201:SF5">
    <property type="entry name" value="MEDIUM-CHAIN ACYL-COA LIGASE ACSF2, MITOCHONDRIAL"/>
    <property type="match status" value="1"/>
</dbReference>
<dbReference type="SUPFAM" id="SSF56801">
    <property type="entry name" value="Acetyl-CoA synthetase-like"/>
    <property type="match status" value="1"/>
</dbReference>
<dbReference type="InterPro" id="IPR042099">
    <property type="entry name" value="ANL_N_sf"/>
</dbReference>
<organism evidence="5 6">
    <name type="scientific">Halioglobus japonicus</name>
    <dbReference type="NCBI Taxonomy" id="930805"/>
    <lineage>
        <taxon>Bacteria</taxon>
        <taxon>Pseudomonadati</taxon>
        <taxon>Pseudomonadota</taxon>
        <taxon>Gammaproteobacteria</taxon>
        <taxon>Cellvibrionales</taxon>
        <taxon>Halieaceae</taxon>
        <taxon>Halioglobus</taxon>
    </lineage>
</organism>
<dbReference type="Pfam" id="PF00501">
    <property type="entry name" value="AMP-binding"/>
    <property type="match status" value="1"/>
</dbReference>
<dbReference type="PROSITE" id="PS00455">
    <property type="entry name" value="AMP_BINDING"/>
    <property type="match status" value="1"/>
</dbReference>
<comment type="caution">
    <text evidence="5">The sequence shown here is derived from an EMBL/GenBank/DDBJ whole genome shotgun (WGS) entry which is preliminary data.</text>
</comment>
<dbReference type="EMBL" id="PKUR01000001">
    <property type="protein sequence ID" value="PLW87898.1"/>
    <property type="molecule type" value="Genomic_DNA"/>
</dbReference>
<gene>
    <name evidence="5" type="ORF">C0029_04855</name>
</gene>
<reference evidence="5 6" key="1">
    <citation type="submission" date="2018-01" db="EMBL/GenBank/DDBJ databases">
        <title>The draft genome sequence of Halioglobus japonicus S1-36.</title>
        <authorList>
            <person name="Du Z.-J."/>
            <person name="Shi M.-J."/>
        </authorList>
    </citation>
    <scope>NUCLEOTIDE SEQUENCE [LARGE SCALE GENOMIC DNA]</scope>
    <source>
        <strain evidence="5 6">S1-36</strain>
    </source>
</reference>
<dbReference type="Gene3D" id="3.40.50.12780">
    <property type="entry name" value="N-terminal domain of ligase-like"/>
    <property type="match status" value="1"/>
</dbReference>
<feature type="domain" description="AMP-dependent synthetase/ligase" evidence="3">
    <location>
        <begin position="50"/>
        <end position="427"/>
    </location>
</feature>
<evidence type="ECO:0000313" key="6">
    <source>
        <dbReference type="Proteomes" id="UP000235162"/>
    </source>
</evidence>
<dbReference type="Proteomes" id="UP000235162">
    <property type="component" value="Unassembled WGS sequence"/>
</dbReference>
<dbReference type="GO" id="GO:0031956">
    <property type="term" value="F:medium-chain fatty acid-CoA ligase activity"/>
    <property type="evidence" value="ECO:0007669"/>
    <property type="project" value="TreeGrafter"/>
</dbReference>
<dbReference type="InterPro" id="IPR045851">
    <property type="entry name" value="AMP-bd_C_sf"/>
</dbReference>
<evidence type="ECO:0000256" key="2">
    <source>
        <dbReference type="ARBA" id="ARBA00022598"/>
    </source>
</evidence>
<evidence type="ECO:0000313" key="5">
    <source>
        <dbReference type="EMBL" id="PLW87898.1"/>
    </source>
</evidence>
<proteinExistence type="inferred from homology"/>
<dbReference type="InterPro" id="IPR025110">
    <property type="entry name" value="AMP-bd_C"/>
</dbReference>
<evidence type="ECO:0000259" key="4">
    <source>
        <dbReference type="Pfam" id="PF13193"/>
    </source>
</evidence>
<dbReference type="GO" id="GO:0006631">
    <property type="term" value="P:fatty acid metabolic process"/>
    <property type="evidence" value="ECO:0007669"/>
    <property type="project" value="TreeGrafter"/>
</dbReference>
<keyword evidence="6" id="KW-1185">Reference proteome</keyword>
<dbReference type="InterPro" id="IPR020845">
    <property type="entry name" value="AMP-binding_CS"/>
</dbReference>
<evidence type="ECO:0000256" key="1">
    <source>
        <dbReference type="ARBA" id="ARBA00006432"/>
    </source>
</evidence>
<dbReference type="InterPro" id="IPR000873">
    <property type="entry name" value="AMP-dep_synth/lig_dom"/>
</dbReference>
<dbReference type="Pfam" id="PF13193">
    <property type="entry name" value="AMP-binding_C"/>
    <property type="match status" value="1"/>
</dbReference>
<name>A0AAP8MHG9_9GAMM</name>
<dbReference type="Gene3D" id="3.30.300.30">
    <property type="match status" value="1"/>
</dbReference>
<dbReference type="PANTHER" id="PTHR43201">
    <property type="entry name" value="ACYL-COA SYNTHETASE"/>
    <property type="match status" value="1"/>
</dbReference>
<dbReference type="KEGG" id="hja:BST95_13335"/>
<dbReference type="AlphaFoldDB" id="A0AAP8MHG9"/>
<sequence length="567" mass="61580">MSVNGAAVSAKKAELTASGAFFEVGPIEVEGREYQGYKHAPATALEVLNNARNHGALDFLVYEDSRYTYTRLFAEADALAAQLQGDYEIEKGDRVAIAMRNNAEWMITYCAATLIGAIVVPINSWGKREELEYAISDCKASLLVCDEARFHLIEADYAALNISAIVVPTSADFQRPSEVALFDDVVSAGEDQSYTAPNISPDDGAIILYTSGSTGFPKGVLHRHRSIGQALMNMMFLGLLVAEFEGGPREYRGGAERETPMLTVPLFHATGLLGGFYLPMMLGQKVVMMYKWDSSQALALIEQERVTGVSTVPAILQDLLNNPDFERYDTSSLMRISAAGAATPAGLPELIDARIEDPSRSAGYGMTETMAVGATMSGALFDFRPDSAGVISPIMEMRFVAANGEETASGEPGEIQMRGICCTQGYWEKPDANADTFSKDGWMSTGDVGKLDEEGFLYITGRIKEIVIRGGENIFPGEIEQAAYELSSVREVVVFGEPDEAMGEEMVMVAFPEPDSGLEEATLRDFLKGRLAGYKVPRTIVLSDSALPRNASEKLHKLKVKEAYLGN</sequence>
<feature type="domain" description="AMP-binding enzyme C-terminal" evidence="4">
    <location>
        <begin position="478"/>
        <end position="554"/>
    </location>
</feature>
<comment type="similarity">
    <text evidence="1">Belongs to the ATP-dependent AMP-binding enzyme family.</text>
</comment>
<evidence type="ECO:0000259" key="3">
    <source>
        <dbReference type="Pfam" id="PF00501"/>
    </source>
</evidence>
<protein>
    <submittedName>
        <fullName evidence="5">AMP-binding protein</fullName>
    </submittedName>
</protein>